<comment type="subcellular location">
    <subcellularLocation>
        <location evidence="1 11">Plastid</location>
        <location evidence="1 11">Chloroplast</location>
    </subcellularLocation>
</comment>
<keyword evidence="5 11" id="KW-0934">Plastid</keyword>
<keyword evidence="7 11" id="KW-0276">Fatty acid metabolism</keyword>
<dbReference type="InterPro" id="IPR002864">
    <property type="entry name" value="Acyl-ACP_thioesterase_NHD"/>
</dbReference>
<dbReference type="InterPro" id="IPR029069">
    <property type="entry name" value="HotDog_dom_sf"/>
</dbReference>
<comment type="function">
    <text evidence="11">Plays an essential role in chain termination during de novo fatty acid synthesis.</text>
</comment>
<feature type="domain" description="Acyl-ACP thioesterase-like C-terminal" evidence="13">
    <location>
        <begin position="245"/>
        <end position="341"/>
    </location>
</feature>
<keyword evidence="10 11" id="KW-0275">Fatty acid biosynthesis</keyword>
<dbReference type="EC" id="3.1.2.-" evidence="11"/>
<evidence type="ECO:0000313" key="14">
    <source>
        <dbReference type="EMBL" id="RZC61897.1"/>
    </source>
</evidence>
<dbReference type="GO" id="GO:0000036">
    <property type="term" value="F:acyl carrier activity"/>
    <property type="evidence" value="ECO:0007669"/>
    <property type="project" value="TreeGrafter"/>
</dbReference>
<evidence type="ECO:0000256" key="4">
    <source>
        <dbReference type="ARBA" id="ARBA00022528"/>
    </source>
</evidence>
<keyword evidence="15" id="KW-1185">Reference proteome</keyword>
<dbReference type="Pfam" id="PF20791">
    <property type="entry name" value="Acyl-ACP_TE_C"/>
    <property type="match status" value="1"/>
</dbReference>
<dbReference type="Pfam" id="PF01643">
    <property type="entry name" value="Acyl-ACP_TE"/>
    <property type="match status" value="1"/>
</dbReference>
<protein>
    <recommendedName>
        <fullName evidence="11">Acyl-[acyl-carrier-protein] hydrolase</fullName>
        <ecNumber evidence="11">3.1.2.-</ecNumber>
    </recommendedName>
</protein>
<dbReference type="GO" id="GO:0016297">
    <property type="term" value="F:fatty acyl-[ACP] hydrolase activity"/>
    <property type="evidence" value="ECO:0007669"/>
    <property type="project" value="InterPro"/>
</dbReference>
<sequence length="363" mass="40958">MVASSTIAASSAFSPANCSITTTKISGGSDNVTPLGMKPNMRPSFRGLRAKVKAQAPEKHMNDYIYRQNFAIRSFEIGPNRMATIGAMLNHLQARIDIAHLHAYMSHARSFIWMLHDSIANHIRYAGLLGDGFGSTPEMSKRNLIWVLAKMQVLVDRYPFWGDVVQIDNWFAGASVKNGIANHWLLRDANTVETLAQANSVWIMMNRKTRKVSKFPEEVRNETAPITMDYCISDDIKLSKLHANTADYVQTGLTAHWSDLDVNHHVNFAKYIGWILENVPTLILNGHEVCDLALEFRRECGEGDVLKSLTTVFENGGNVECQHMLQLENGNEVMRGRTKWRPGYEGKNQIEATFFWTSYKYVG</sequence>
<keyword evidence="6 11" id="KW-0378">Hydrolase</keyword>
<evidence type="ECO:0000256" key="9">
    <source>
        <dbReference type="ARBA" id="ARBA00023098"/>
    </source>
</evidence>
<comment type="similarity">
    <text evidence="2 11">Belongs to the acyl-ACP thioesterase family.</text>
</comment>
<dbReference type="GO" id="GO:0009507">
    <property type="term" value="C:chloroplast"/>
    <property type="evidence" value="ECO:0007669"/>
    <property type="project" value="UniProtKB-SubCell"/>
</dbReference>
<evidence type="ECO:0000256" key="8">
    <source>
        <dbReference type="ARBA" id="ARBA00022946"/>
    </source>
</evidence>
<proteinExistence type="inferred from homology"/>
<dbReference type="SUPFAM" id="SSF54637">
    <property type="entry name" value="Thioesterase/thiol ester dehydrase-isomerase"/>
    <property type="match status" value="2"/>
</dbReference>
<evidence type="ECO:0000256" key="6">
    <source>
        <dbReference type="ARBA" id="ARBA00022801"/>
    </source>
</evidence>
<keyword evidence="3 11" id="KW-0444">Lipid biosynthesis</keyword>
<evidence type="ECO:0000256" key="1">
    <source>
        <dbReference type="ARBA" id="ARBA00004229"/>
    </source>
</evidence>
<feature type="domain" description="Acyl-ACP thioesterase N-terminal hotdog" evidence="12">
    <location>
        <begin position="65"/>
        <end position="222"/>
    </location>
</feature>
<evidence type="ECO:0000256" key="10">
    <source>
        <dbReference type="ARBA" id="ARBA00023160"/>
    </source>
</evidence>
<evidence type="ECO:0000256" key="7">
    <source>
        <dbReference type="ARBA" id="ARBA00022832"/>
    </source>
</evidence>
<dbReference type="Proteomes" id="UP000316621">
    <property type="component" value="Chromosome 5"/>
</dbReference>
<dbReference type="InterPro" id="IPR049427">
    <property type="entry name" value="Acyl-ACP_TE_C"/>
</dbReference>
<evidence type="ECO:0000256" key="5">
    <source>
        <dbReference type="ARBA" id="ARBA00022640"/>
    </source>
</evidence>
<reference evidence="14 15" key="1">
    <citation type="journal article" date="2018" name="Science">
        <title>The opium poppy genome and morphinan production.</title>
        <authorList>
            <person name="Guo L."/>
            <person name="Winzer T."/>
            <person name="Yang X."/>
            <person name="Li Y."/>
            <person name="Ning Z."/>
            <person name="He Z."/>
            <person name="Teodor R."/>
            <person name="Lu Y."/>
            <person name="Bowser T.A."/>
            <person name="Graham I.A."/>
            <person name="Ye K."/>
        </authorList>
    </citation>
    <scope>NUCLEOTIDE SEQUENCE [LARGE SCALE GENOMIC DNA]</scope>
    <source>
        <strain evidence="15">cv. HN1</strain>
        <tissue evidence="14">Leaves</tissue>
    </source>
</reference>
<dbReference type="AlphaFoldDB" id="A0A4Y7JMD4"/>
<keyword evidence="8" id="KW-0809">Transit peptide</keyword>
<gene>
    <name evidence="14" type="ORF">C5167_023646</name>
</gene>
<keyword evidence="9 11" id="KW-0443">Lipid metabolism</keyword>
<name>A0A4Y7JMD4_PAPSO</name>
<keyword evidence="4 11" id="KW-0150">Chloroplast</keyword>
<dbReference type="EMBL" id="CM010719">
    <property type="protein sequence ID" value="RZC61897.1"/>
    <property type="molecule type" value="Genomic_DNA"/>
</dbReference>
<organism evidence="14 15">
    <name type="scientific">Papaver somniferum</name>
    <name type="common">Opium poppy</name>
    <dbReference type="NCBI Taxonomy" id="3469"/>
    <lineage>
        <taxon>Eukaryota</taxon>
        <taxon>Viridiplantae</taxon>
        <taxon>Streptophyta</taxon>
        <taxon>Embryophyta</taxon>
        <taxon>Tracheophyta</taxon>
        <taxon>Spermatophyta</taxon>
        <taxon>Magnoliopsida</taxon>
        <taxon>Ranunculales</taxon>
        <taxon>Papaveraceae</taxon>
        <taxon>Papaveroideae</taxon>
        <taxon>Papaver</taxon>
    </lineage>
</organism>
<evidence type="ECO:0000259" key="12">
    <source>
        <dbReference type="Pfam" id="PF01643"/>
    </source>
</evidence>
<evidence type="ECO:0000259" key="13">
    <source>
        <dbReference type="Pfam" id="PF20791"/>
    </source>
</evidence>
<evidence type="ECO:0000313" key="15">
    <source>
        <dbReference type="Proteomes" id="UP000316621"/>
    </source>
</evidence>
<dbReference type="Gramene" id="RZC61897">
    <property type="protein sequence ID" value="RZC61897"/>
    <property type="gene ID" value="C5167_023646"/>
</dbReference>
<evidence type="ECO:0000256" key="11">
    <source>
        <dbReference type="RuleBase" id="RU363096"/>
    </source>
</evidence>
<accession>A0A4Y7JMD4</accession>
<dbReference type="PANTHER" id="PTHR31727">
    <property type="entry name" value="OLEOYL-ACYL CARRIER PROTEIN THIOESTERASE 1, CHLOROPLASTIC"/>
    <property type="match status" value="1"/>
</dbReference>
<dbReference type="PANTHER" id="PTHR31727:SF11">
    <property type="entry name" value="ACYL-[ACYL-CARRIER-PROTEIN] HYDROLASE"/>
    <property type="match status" value="1"/>
</dbReference>
<evidence type="ECO:0000256" key="2">
    <source>
        <dbReference type="ARBA" id="ARBA00006500"/>
    </source>
</evidence>
<dbReference type="InterPro" id="IPR045023">
    <property type="entry name" value="FATA/B"/>
</dbReference>
<dbReference type="Gene3D" id="3.10.129.10">
    <property type="entry name" value="Hotdog Thioesterase"/>
    <property type="match status" value="1"/>
</dbReference>
<evidence type="ECO:0000256" key="3">
    <source>
        <dbReference type="ARBA" id="ARBA00022516"/>
    </source>
</evidence>